<accession>F4LW75</accession>
<evidence type="ECO:0000256" key="7">
    <source>
        <dbReference type="ARBA" id="ARBA00022490"/>
    </source>
</evidence>
<evidence type="ECO:0000256" key="3">
    <source>
        <dbReference type="ARBA" id="ARBA00005133"/>
    </source>
</evidence>
<dbReference type="InterPro" id="IPR006063">
    <property type="entry name" value="HisA_bact_arch"/>
</dbReference>
<dbReference type="EC" id="5.3.1.16" evidence="5 12"/>
<comment type="catalytic activity">
    <reaction evidence="1 12 14">
        <text>1-(5-phospho-beta-D-ribosyl)-5-[(5-phospho-beta-D-ribosylamino)methylideneamino]imidazole-4-carboxamide = 5-[(5-phospho-1-deoxy-D-ribulos-1-ylimino)methylamino]-1-(5-phospho-beta-D-ribosyl)imidazole-4-carboxamide</text>
        <dbReference type="Rhea" id="RHEA:15469"/>
        <dbReference type="ChEBI" id="CHEBI:58435"/>
        <dbReference type="ChEBI" id="CHEBI:58525"/>
        <dbReference type="EC" id="5.3.1.16"/>
    </reaction>
</comment>
<evidence type="ECO:0000256" key="1">
    <source>
        <dbReference type="ARBA" id="ARBA00000901"/>
    </source>
</evidence>
<comment type="pathway">
    <text evidence="3 12 14">Amino-acid biosynthesis; L-histidine biosynthesis; L-histidine from 5-phospho-alpha-D-ribose 1-diphosphate: step 4/9.</text>
</comment>
<keyword evidence="9 12" id="KW-0368">Histidine biosynthesis</keyword>
<dbReference type="InterPro" id="IPR023016">
    <property type="entry name" value="HisA/PriA"/>
</dbReference>
<dbReference type="InterPro" id="IPR044524">
    <property type="entry name" value="Isoase_HisA-like"/>
</dbReference>
<dbReference type="STRING" id="1209989.TepRe1_0664"/>
<evidence type="ECO:0000256" key="4">
    <source>
        <dbReference type="ARBA" id="ARBA00009667"/>
    </source>
</evidence>
<protein>
    <recommendedName>
        <fullName evidence="6 12">1-(5-phosphoribosyl)-5-[(5-phosphoribosylamino)methylideneamino] imidazole-4-carboxamide isomerase</fullName>
        <ecNumber evidence="5 12">5.3.1.16</ecNumber>
    </recommendedName>
    <alternativeName>
        <fullName evidence="11 12">Phosphoribosylformimino-5-aminoimidazole carboxamide ribotide isomerase</fullName>
    </alternativeName>
</protein>
<evidence type="ECO:0000256" key="8">
    <source>
        <dbReference type="ARBA" id="ARBA00022605"/>
    </source>
</evidence>
<dbReference type="Pfam" id="PF00977">
    <property type="entry name" value="His_biosynth"/>
    <property type="match status" value="1"/>
</dbReference>
<evidence type="ECO:0000313" key="15">
    <source>
        <dbReference type="EMBL" id="CDI40464.1"/>
    </source>
</evidence>
<name>F4LW75_TEPAE</name>
<dbReference type="OrthoDB" id="9807749at2"/>
<evidence type="ECO:0000256" key="6">
    <source>
        <dbReference type="ARBA" id="ARBA00018464"/>
    </source>
</evidence>
<dbReference type="KEGG" id="tae:TepiRe1_0722"/>
<dbReference type="InterPro" id="IPR006062">
    <property type="entry name" value="His_biosynth"/>
</dbReference>
<dbReference type="EMBL" id="HF563609">
    <property type="protein sequence ID" value="CDI40464.1"/>
    <property type="molecule type" value="Genomic_DNA"/>
</dbReference>
<dbReference type="InterPro" id="IPR013785">
    <property type="entry name" value="Aldolase_TIM"/>
</dbReference>
<feature type="active site" description="Proton donor" evidence="12">
    <location>
        <position position="130"/>
    </location>
</feature>
<dbReference type="InterPro" id="IPR011060">
    <property type="entry name" value="RibuloseP-bd_barrel"/>
</dbReference>
<dbReference type="GO" id="GO:0005737">
    <property type="term" value="C:cytoplasm"/>
    <property type="evidence" value="ECO:0007669"/>
    <property type="project" value="UniProtKB-SubCell"/>
</dbReference>
<dbReference type="eggNOG" id="COG0106">
    <property type="taxonomic scope" value="Bacteria"/>
</dbReference>
<keyword evidence="10 12" id="KW-0413">Isomerase</keyword>
<dbReference type="Gene3D" id="3.20.20.70">
    <property type="entry name" value="Aldolase class I"/>
    <property type="match status" value="1"/>
</dbReference>
<keyword evidence="8 12" id="KW-0028">Amino-acid biosynthesis</keyword>
<keyword evidence="16" id="KW-1185">Reference proteome</keyword>
<dbReference type="AlphaFoldDB" id="F4LW75"/>
<dbReference type="GO" id="GO:0000105">
    <property type="term" value="P:L-histidine biosynthetic process"/>
    <property type="evidence" value="ECO:0007669"/>
    <property type="project" value="UniProtKB-UniRule"/>
</dbReference>
<evidence type="ECO:0000256" key="2">
    <source>
        <dbReference type="ARBA" id="ARBA00004496"/>
    </source>
</evidence>
<comment type="subcellular location">
    <subcellularLocation>
        <location evidence="2 12 14">Cytoplasm</location>
    </subcellularLocation>
</comment>
<dbReference type="SUPFAM" id="SSF51366">
    <property type="entry name" value="Ribulose-phoshate binding barrel"/>
    <property type="match status" value="1"/>
</dbReference>
<evidence type="ECO:0000313" key="16">
    <source>
        <dbReference type="Proteomes" id="UP000010802"/>
    </source>
</evidence>
<proteinExistence type="inferred from homology"/>
<dbReference type="GO" id="GO:0003949">
    <property type="term" value="F:1-(5-phosphoribosyl)-5-[(5-phosphoribosylamino)methylideneamino]imidazole-4-carboxamide isomerase activity"/>
    <property type="evidence" value="ECO:0007669"/>
    <property type="project" value="UniProtKB-UniRule"/>
</dbReference>
<reference evidence="16" key="1">
    <citation type="journal article" date="2013" name="Genome Announc.">
        <title>First genome sequence of a syntrophic acetate-oxidizing bacterium, Tepidanaerobacter acetatoxydans strain Re1.</title>
        <authorList>
            <person name="Manzoor S."/>
            <person name="Bongcam-Rudloff E."/>
            <person name="Schnurer A."/>
            <person name="Muller B."/>
        </authorList>
    </citation>
    <scope>NUCLEOTIDE SEQUENCE [LARGE SCALE GENOMIC DNA]</scope>
    <source>
        <strain evidence="16">Re1</strain>
    </source>
</reference>
<organism evidence="15 16">
    <name type="scientific">Tepidanaerobacter acetatoxydans (strain DSM 21804 / JCM 16047 / Re1)</name>
    <dbReference type="NCBI Taxonomy" id="1209989"/>
    <lineage>
        <taxon>Bacteria</taxon>
        <taxon>Bacillati</taxon>
        <taxon>Bacillota</taxon>
        <taxon>Clostridia</taxon>
        <taxon>Thermosediminibacterales</taxon>
        <taxon>Tepidanaerobacteraceae</taxon>
        <taxon>Tepidanaerobacter</taxon>
    </lineage>
</organism>
<evidence type="ECO:0000256" key="13">
    <source>
        <dbReference type="RuleBase" id="RU003657"/>
    </source>
</evidence>
<dbReference type="Proteomes" id="UP000010802">
    <property type="component" value="Chromosome"/>
</dbReference>
<dbReference type="UniPathway" id="UPA00031">
    <property type="reaction ID" value="UER00009"/>
</dbReference>
<sequence length="243" mass="26690">MNIYPAIDIRKGKCVRLNQGDFSKETVYLEDPTEAAKRWQNKGAKWIHVVDLDGAKSGNPVNIDVIKRIRKTVDVNIQLGGGIRDEETAENYINLGIDRIIFGSSAVKNLSLIETAIKKFGAEKVAVGLDVRKDEVAINGWVKDSGVKTEEMLKKLKNTGLKTIIYTDISKDGMMQGPNIAGIEKVLSFDDFSVIASGGISSMQDLEQLARYEKKGLDGAIIGKALYNGTLNLKAVLEQFSLQ</sequence>
<evidence type="ECO:0000256" key="12">
    <source>
        <dbReference type="HAMAP-Rule" id="MF_01014"/>
    </source>
</evidence>
<dbReference type="PANTHER" id="PTHR43090:SF2">
    <property type="entry name" value="1-(5-PHOSPHORIBOSYL)-5-[(5-PHOSPHORIBOSYLAMINO)METHYLIDENEAMINO] IMIDAZOLE-4-CARBOXAMIDE ISOMERASE"/>
    <property type="match status" value="1"/>
</dbReference>
<dbReference type="RefSeq" id="WP_013777774.1">
    <property type="nucleotide sequence ID" value="NC_015519.1"/>
</dbReference>
<dbReference type="KEGG" id="tep:TepRe1_0664"/>
<feature type="active site" description="Proton acceptor" evidence="12">
    <location>
        <position position="8"/>
    </location>
</feature>
<dbReference type="HAMAP" id="MF_01014">
    <property type="entry name" value="HisA"/>
    <property type="match status" value="1"/>
</dbReference>
<evidence type="ECO:0000256" key="14">
    <source>
        <dbReference type="RuleBase" id="RU003658"/>
    </source>
</evidence>
<evidence type="ECO:0000256" key="9">
    <source>
        <dbReference type="ARBA" id="ARBA00023102"/>
    </source>
</evidence>
<keyword evidence="7 12" id="KW-0963">Cytoplasm</keyword>
<evidence type="ECO:0000256" key="10">
    <source>
        <dbReference type="ARBA" id="ARBA00023235"/>
    </source>
</evidence>
<dbReference type="GO" id="GO:0000162">
    <property type="term" value="P:L-tryptophan biosynthetic process"/>
    <property type="evidence" value="ECO:0007669"/>
    <property type="project" value="TreeGrafter"/>
</dbReference>
<dbReference type="NCBIfam" id="TIGR00007">
    <property type="entry name" value="1-(5-phosphoribosyl)-5-[(5-phosphoribosylamino)methylideneamino]imidazole-4-carboxamide isomerase"/>
    <property type="match status" value="1"/>
</dbReference>
<dbReference type="FunFam" id="3.20.20.70:FF:000009">
    <property type="entry name" value="1-(5-phosphoribosyl)-5-[(5-phosphoribosylamino)methylideneamino] imidazole-4-carboxamide isomerase"/>
    <property type="match status" value="1"/>
</dbReference>
<dbReference type="PANTHER" id="PTHR43090">
    <property type="entry name" value="1-(5-PHOSPHORIBOSYL)-5-[(5-PHOSPHORIBOSYLAMINO)METHYLIDENEAMINO] IMIDAZOLE-4-CARBOXAMIDE ISOMERASE"/>
    <property type="match status" value="1"/>
</dbReference>
<comment type="similarity">
    <text evidence="4 12 13">Belongs to the HisA/HisF family.</text>
</comment>
<dbReference type="HOGENOM" id="CLU_048577_1_1_9"/>
<evidence type="ECO:0000256" key="11">
    <source>
        <dbReference type="ARBA" id="ARBA00030547"/>
    </source>
</evidence>
<gene>
    <name evidence="12 15" type="primary">hisA</name>
    <name evidence="15" type="ordered locus">TEPIRE1_0722</name>
</gene>
<evidence type="ECO:0000256" key="5">
    <source>
        <dbReference type="ARBA" id="ARBA00012550"/>
    </source>
</evidence>
<dbReference type="CDD" id="cd04732">
    <property type="entry name" value="HisA"/>
    <property type="match status" value="1"/>
</dbReference>